<proteinExistence type="predicted"/>
<evidence type="ECO:0000256" key="1">
    <source>
        <dbReference type="SAM" id="MobiDB-lite"/>
    </source>
</evidence>
<dbReference type="STRING" id="1051891.A0A0C3Q3T3"/>
<dbReference type="HOGENOM" id="CLU_1088040_0_0_1"/>
<organism evidence="2 3">
    <name type="scientific">Tulasnella calospora MUT 4182</name>
    <dbReference type="NCBI Taxonomy" id="1051891"/>
    <lineage>
        <taxon>Eukaryota</taxon>
        <taxon>Fungi</taxon>
        <taxon>Dikarya</taxon>
        <taxon>Basidiomycota</taxon>
        <taxon>Agaricomycotina</taxon>
        <taxon>Agaricomycetes</taxon>
        <taxon>Cantharellales</taxon>
        <taxon>Tulasnellaceae</taxon>
        <taxon>Tulasnella</taxon>
    </lineage>
</organism>
<accession>A0A0C3Q3T3</accession>
<feature type="non-terminal residue" evidence="2">
    <location>
        <position position="1"/>
    </location>
</feature>
<dbReference type="AlphaFoldDB" id="A0A0C3Q3T3"/>
<evidence type="ECO:0000313" key="3">
    <source>
        <dbReference type="Proteomes" id="UP000054248"/>
    </source>
</evidence>
<feature type="compositionally biased region" description="Polar residues" evidence="1">
    <location>
        <begin position="22"/>
        <end position="39"/>
    </location>
</feature>
<dbReference type="EMBL" id="KN823084">
    <property type="protein sequence ID" value="KIO23445.1"/>
    <property type="molecule type" value="Genomic_DNA"/>
</dbReference>
<protein>
    <recommendedName>
        <fullName evidence="4">BED-type domain-containing protein</fullName>
    </recommendedName>
</protein>
<dbReference type="Proteomes" id="UP000054248">
    <property type="component" value="Unassembled WGS sequence"/>
</dbReference>
<reference evidence="2 3" key="1">
    <citation type="submission" date="2014-04" db="EMBL/GenBank/DDBJ databases">
        <authorList>
            <consortium name="DOE Joint Genome Institute"/>
            <person name="Kuo A."/>
            <person name="Girlanda M."/>
            <person name="Perotto S."/>
            <person name="Kohler A."/>
            <person name="Nagy L.G."/>
            <person name="Floudas D."/>
            <person name="Copeland A."/>
            <person name="Barry K.W."/>
            <person name="Cichocki N."/>
            <person name="Veneault-Fourrey C."/>
            <person name="LaButti K."/>
            <person name="Lindquist E.A."/>
            <person name="Lipzen A."/>
            <person name="Lundell T."/>
            <person name="Morin E."/>
            <person name="Murat C."/>
            <person name="Sun H."/>
            <person name="Tunlid A."/>
            <person name="Henrissat B."/>
            <person name="Grigoriev I.V."/>
            <person name="Hibbett D.S."/>
            <person name="Martin F."/>
            <person name="Nordberg H.P."/>
            <person name="Cantor M.N."/>
            <person name="Hua S.X."/>
        </authorList>
    </citation>
    <scope>NUCLEOTIDE SEQUENCE [LARGE SCALE GENOMIC DNA]</scope>
    <source>
        <strain evidence="2 3">MUT 4182</strain>
    </source>
</reference>
<keyword evidence="3" id="KW-1185">Reference proteome</keyword>
<feature type="region of interest" description="Disordered" evidence="1">
    <location>
        <begin position="1"/>
        <end position="52"/>
    </location>
</feature>
<dbReference type="OrthoDB" id="3256444at2759"/>
<sequence>ESAGRWVDSGAEDGGSDYIPLSTPSPKRSGKRNASSPEPSTEGEASDPPVAKRARVLSNEVEVLEDLDHIQTPRTPSNRKAKKTSRTRDIAAFFGDAFRVPGTTKVLRQCNLCRPTERVTDYVTTLRRHLEAHHKHEYRKWCKASNFTSQLPGFKKAAKLKQVESLIQSTLDNNLVPRSLIPEYSDQNFCDAAIEWLVATDQPLSALDNPKFHKMINIAAKAKSGVKIPSRKEMRADVVSKFAKHLIDMRRVLNVR</sequence>
<gene>
    <name evidence="2" type="ORF">M407DRAFT_214556</name>
</gene>
<evidence type="ECO:0008006" key="4">
    <source>
        <dbReference type="Google" id="ProtNLM"/>
    </source>
</evidence>
<evidence type="ECO:0000313" key="2">
    <source>
        <dbReference type="EMBL" id="KIO23445.1"/>
    </source>
</evidence>
<name>A0A0C3Q3T3_9AGAM</name>
<reference evidence="3" key="2">
    <citation type="submission" date="2015-01" db="EMBL/GenBank/DDBJ databases">
        <title>Evolutionary Origins and Diversification of the Mycorrhizal Mutualists.</title>
        <authorList>
            <consortium name="DOE Joint Genome Institute"/>
            <consortium name="Mycorrhizal Genomics Consortium"/>
            <person name="Kohler A."/>
            <person name="Kuo A."/>
            <person name="Nagy L.G."/>
            <person name="Floudas D."/>
            <person name="Copeland A."/>
            <person name="Barry K.W."/>
            <person name="Cichocki N."/>
            <person name="Veneault-Fourrey C."/>
            <person name="LaButti K."/>
            <person name="Lindquist E.A."/>
            <person name="Lipzen A."/>
            <person name="Lundell T."/>
            <person name="Morin E."/>
            <person name="Murat C."/>
            <person name="Riley R."/>
            <person name="Ohm R."/>
            <person name="Sun H."/>
            <person name="Tunlid A."/>
            <person name="Henrissat B."/>
            <person name="Grigoriev I.V."/>
            <person name="Hibbett D.S."/>
            <person name="Martin F."/>
        </authorList>
    </citation>
    <scope>NUCLEOTIDE SEQUENCE [LARGE SCALE GENOMIC DNA]</scope>
    <source>
        <strain evidence="3">MUT 4182</strain>
    </source>
</reference>